<dbReference type="InterPro" id="IPR049050">
    <property type="entry name" value="nSTAND3"/>
</dbReference>
<evidence type="ECO:0000256" key="3">
    <source>
        <dbReference type="PROSITE-ProRule" id="PRU00023"/>
    </source>
</evidence>
<reference evidence="6" key="1">
    <citation type="submission" date="2018-11" db="EMBL/GenBank/DDBJ databases">
        <authorList>
            <person name="Alioto T."/>
            <person name="Alioto T."/>
        </authorList>
    </citation>
    <scope>NUCLEOTIDE SEQUENCE</scope>
</reference>
<comment type="caution">
    <text evidence="6">The sequence shown here is derived from an EMBL/GenBank/DDBJ whole genome shotgun (WGS) entry which is preliminary data.</text>
</comment>
<evidence type="ECO:0000259" key="5">
    <source>
        <dbReference type="Pfam" id="PF20720"/>
    </source>
</evidence>
<dbReference type="SMART" id="SM00248">
    <property type="entry name" value="ANK"/>
    <property type="match status" value="13"/>
</dbReference>
<protein>
    <recommendedName>
        <fullName evidence="5">Novel STAND NTPase 3 domain-containing protein</fullName>
    </recommendedName>
</protein>
<feature type="coiled-coil region" evidence="4">
    <location>
        <begin position="131"/>
        <end position="158"/>
    </location>
</feature>
<dbReference type="Gene3D" id="1.25.40.20">
    <property type="entry name" value="Ankyrin repeat-containing domain"/>
    <property type="match status" value="3"/>
</dbReference>
<keyword evidence="4" id="KW-0175">Coiled coil</keyword>
<keyword evidence="2 3" id="KW-0040">ANK repeat</keyword>
<dbReference type="SUPFAM" id="SSF48403">
    <property type="entry name" value="Ankyrin repeat"/>
    <property type="match status" value="2"/>
</dbReference>
<dbReference type="PROSITE" id="PS50088">
    <property type="entry name" value="ANK_REPEAT"/>
    <property type="match status" value="6"/>
</dbReference>
<dbReference type="PANTHER" id="PTHR24198:SF194">
    <property type="entry name" value="INVERSIN-A"/>
    <property type="match status" value="1"/>
</dbReference>
<dbReference type="InterPro" id="IPR027417">
    <property type="entry name" value="P-loop_NTPase"/>
</dbReference>
<gene>
    <name evidence="6" type="ORF">MGAL_10B061935</name>
</gene>
<dbReference type="InterPro" id="IPR036770">
    <property type="entry name" value="Ankyrin_rpt-contain_sf"/>
</dbReference>
<dbReference type="OrthoDB" id="6119197at2759"/>
<dbReference type="Pfam" id="PF20720">
    <property type="entry name" value="nSTAND3"/>
    <property type="match status" value="1"/>
</dbReference>
<dbReference type="PROSITE" id="PS50297">
    <property type="entry name" value="ANK_REP_REGION"/>
    <property type="match status" value="3"/>
</dbReference>
<proteinExistence type="predicted"/>
<feature type="repeat" description="ANK" evidence="3">
    <location>
        <begin position="981"/>
        <end position="1013"/>
    </location>
</feature>
<dbReference type="SUPFAM" id="SSF52540">
    <property type="entry name" value="P-loop containing nucleoside triphosphate hydrolases"/>
    <property type="match status" value="1"/>
</dbReference>
<feature type="repeat" description="ANK" evidence="3">
    <location>
        <begin position="948"/>
        <end position="980"/>
    </location>
</feature>
<evidence type="ECO:0000256" key="1">
    <source>
        <dbReference type="ARBA" id="ARBA00022737"/>
    </source>
</evidence>
<sequence length="1122" mass="126796">MALSKAIAVPSLTEEETNFLRFANLLIRISPKAVRVVFDKYFQPCGLNVVLNQSKGKLQFLNQRKILNKSHMDLLYPSQAGYINTVDFLAMWTNACEAIQRIGSASSFKTECDMLMSSDLDSSYREVYVSFAQQERRLEKVEKEYNKVDEELQSAKEKICQLEESKDNTKDNLLLEVADWEQDNENFFVTSTVHKILECVKQTPFVVISGSPGMGKSATAYYIALFFRNIMGYEILPIKEPSEIVKFCKTGRKQIVIIDDICGKFAINNNNVESWKKYKKSISNIVSQSEKSIHIVATCRLHISKTKNFEKLVQAFEIKECDLLSDELALDLNEKRKIGLCHLDEQYLNLIGDKFIDQMDCFPLLCKLSSGTTFNPDFFKKPYDIFKIELDEMLSDSKECFFGLALLVLFNNNLNTSLFKDKNNKIFNAMFEELFEELEMSNMPSKSSVLSSLQTLKGSFVKESECSFSAIHDKVFDFIAFFIGEKLVKSILNYGNSTFIAERMSFTILDKTDNFVIMLNEDQEELYFQRIEEEIRSRTFATVFRNVMATTTYYQEKLISLLSKQCDTFSILTGNLWALVLSAANECDILNAFITEERLKRVNSELTTQAQSEADVVMWGALCDTQINTDDDEIQNDFLISINGPLCTAVSYGLDDVVQVLLNTGNAININKTLLIKDMEMTPLLYACSEDKANIVKMFIQFKADVNLSHTSNEGCTPLHAVCFEDDDDILELLLNCEECDLNKRNDLKETPLFIACQNGSECCVALLVERQCEINCSNIEGQSPLQIACMQENYDIIDILLKNKYCEIDHVDSKNDTALTSTCERGNTEIARLLTLHGCKINTANNHGMTALHISAAMGFVEIVELLLLNDCDINICDSNNQTPLSLAIENCQKPCIELLISHDCDVNIFDFKEQTPLNLACRKRYVDIVELLLNIDGCDIDKSNNNRETPLAVACAQGCKDIVEHLILRNCDINTVNVYGLSPLHIAVGSDNIGIAQLLIGGGCNLNSCDANKRTPLFCACETGNYEAVELLLNKGCDANICNENGLTPLDIATFNNFFNIVSYIYEKQESNKSEAIQRIVGASFKIECDILMSSDLDSSYREVYVTFAQQERRLKKVEE</sequence>
<feature type="repeat" description="ANK" evidence="3">
    <location>
        <begin position="881"/>
        <end position="913"/>
    </location>
</feature>
<dbReference type="Pfam" id="PF13606">
    <property type="entry name" value="Ank_3"/>
    <property type="match status" value="1"/>
</dbReference>
<feature type="repeat" description="ANK" evidence="3">
    <location>
        <begin position="679"/>
        <end position="711"/>
    </location>
</feature>
<keyword evidence="7" id="KW-1185">Reference proteome</keyword>
<dbReference type="AlphaFoldDB" id="A0A8B6CTT2"/>
<dbReference type="PANTHER" id="PTHR24198">
    <property type="entry name" value="ANKYRIN REPEAT AND PROTEIN KINASE DOMAIN-CONTAINING PROTEIN"/>
    <property type="match status" value="1"/>
</dbReference>
<feature type="domain" description="Novel STAND NTPase 3" evidence="5">
    <location>
        <begin position="187"/>
        <end position="343"/>
    </location>
</feature>
<organism evidence="6 7">
    <name type="scientific">Mytilus galloprovincialis</name>
    <name type="common">Mediterranean mussel</name>
    <dbReference type="NCBI Taxonomy" id="29158"/>
    <lineage>
        <taxon>Eukaryota</taxon>
        <taxon>Metazoa</taxon>
        <taxon>Spiralia</taxon>
        <taxon>Lophotrochozoa</taxon>
        <taxon>Mollusca</taxon>
        <taxon>Bivalvia</taxon>
        <taxon>Autobranchia</taxon>
        <taxon>Pteriomorphia</taxon>
        <taxon>Mytilida</taxon>
        <taxon>Mytiloidea</taxon>
        <taxon>Mytilidae</taxon>
        <taxon>Mytilinae</taxon>
        <taxon>Mytilus</taxon>
    </lineage>
</organism>
<dbReference type="Pfam" id="PF12796">
    <property type="entry name" value="Ank_2"/>
    <property type="match status" value="3"/>
</dbReference>
<evidence type="ECO:0000256" key="4">
    <source>
        <dbReference type="SAM" id="Coils"/>
    </source>
</evidence>
<dbReference type="Pfam" id="PF00023">
    <property type="entry name" value="Ank"/>
    <property type="match status" value="1"/>
</dbReference>
<evidence type="ECO:0000313" key="6">
    <source>
        <dbReference type="EMBL" id="VDI10407.1"/>
    </source>
</evidence>
<dbReference type="EMBL" id="UYJE01002403">
    <property type="protein sequence ID" value="VDI10407.1"/>
    <property type="molecule type" value="Genomic_DNA"/>
</dbReference>
<feature type="repeat" description="ANK" evidence="3">
    <location>
        <begin position="1014"/>
        <end position="1046"/>
    </location>
</feature>
<dbReference type="InterPro" id="IPR002110">
    <property type="entry name" value="Ankyrin_rpt"/>
</dbReference>
<dbReference type="Proteomes" id="UP000596742">
    <property type="component" value="Unassembled WGS sequence"/>
</dbReference>
<feature type="repeat" description="ANK" evidence="3">
    <location>
        <begin position="848"/>
        <end position="880"/>
    </location>
</feature>
<evidence type="ECO:0000256" key="2">
    <source>
        <dbReference type="ARBA" id="ARBA00023043"/>
    </source>
</evidence>
<accession>A0A8B6CTT2</accession>
<keyword evidence="1" id="KW-0677">Repeat</keyword>
<evidence type="ECO:0000313" key="7">
    <source>
        <dbReference type="Proteomes" id="UP000596742"/>
    </source>
</evidence>
<name>A0A8B6CTT2_MYTGA</name>